<comment type="caution">
    <text evidence="14">The sequence shown here is derived from an EMBL/GenBank/DDBJ whole genome shotgun (WGS) entry which is preliminary data.</text>
</comment>
<dbReference type="InterPro" id="IPR050440">
    <property type="entry name" value="Laminin/Netrin_ECM"/>
</dbReference>
<dbReference type="Pfam" id="PF01759">
    <property type="entry name" value="NTR"/>
    <property type="match status" value="1"/>
</dbReference>
<evidence type="ECO:0008006" key="16">
    <source>
        <dbReference type="Google" id="ProtNLM"/>
    </source>
</evidence>
<dbReference type="AlphaFoldDB" id="A0ABD1J0Z3"/>
<dbReference type="SMART" id="SM00643">
    <property type="entry name" value="C345C"/>
    <property type="match status" value="1"/>
</dbReference>
<dbReference type="FunFam" id="2.10.25.10:FF:000048">
    <property type="entry name" value="Netrin 3"/>
    <property type="match status" value="1"/>
</dbReference>
<feature type="domain" description="Laminin EGF-like" evidence="11">
    <location>
        <begin position="487"/>
        <end position="549"/>
    </location>
</feature>
<evidence type="ECO:0000259" key="12">
    <source>
        <dbReference type="PROSITE" id="PS50189"/>
    </source>
</evidence>
<protein>
    <recommendedName>
        <fullName evidence="16">Netrin-1-like</fullName>
    </recommendedName>
</protein>
<feature type="disulfide bond" evidence="8">
    <location>
        <begin position="517"/>
        <end position="526"/>
    </location>
</feature>
<dbReference type="PROSITE" id="PS50189">
    <property type="entry name" value="NTR"/>
    <property type="match status" value="1"/>
</dbReference>
<dbReference type="PROSITE" id="PS50027">
    <property type="entry name" value="EGF_LAM_2"/>
    <property type="match status" value="2"/>
</dbReference>
<comment type="subcellular location">
    <subcellularLocation>
        <location evidence="1">Secreted</location>
    </subcellularLocation>
</comment>
<feature type="compositionally biased region" description="Basic and acidic residues" evidence="9">
    <location>
        <begin position="366"/>
        <end position="380"/>
    </location>
</feature>
<dbReference type="CDD" id="cd00055">
    <property type="entry name" value="EGF_Lam"/>
    <property type="match status" value="3"/>
</dbReference>
<dbReference type="InterPro" id="IPR018933">
    <property type="entry name" value="Netrin_module_non-TIMP"/>
</dbReference>
<dbReference type="EMBL" id="JBHFQA010000022">
    <property type="protein sequence ID" value="KAL2079806.1"/>
    <property type="molecule type" value="Genomic_DNA"/>
</dbReference>
<evidence type="ECO:0000256" key="8">
    <source>
        <dbReference type="PROSITE-ProRule" id="PRU00460"/>
    </source>
</evidence>
<dbReference type="PROSITE" id="PS01248">
    <property type="entry name" value="EGF_LAM_1"/>
    <property type="match status" value="1"/>
</dbReference>
<evidence type="ECO:0000256" key="4">
    <source>
        <dbReference type="ARBA" id="ARBA00022737"/>
    </source>
</evidence>
<evidence type="ECO:0000256" key="6">
    <source>
        <dbReference type="ARBA" id="ARBA00023180"/>
    </source>
</evidence>
<feature type="disulfide bond" evidence="8">
    <location>
        <begin position="571"/>
        <end position="580"/>
    </location>
</feature>
<dbReference type="Pfam" id="PF00055">
    <property type="entry name" value="Laminin_N"/>
    <property type="match status" value="1"/>
</dbReference>
<evidence type="ECO:0000313" key="15">
    <source>
        <dbReference type="Proteomes" id="UP001591681"/>
    </source>
</evidence>
<feature type="domain" description="Laminin EGF-like" evidence="11">
    <location>
        <begin position="550"/>
        <end position="599"/>
    </location>
</feature>
<keyword evidence="15" id="KW-1185">Reference proteome</keyword>
<evidence type="ECO:0000256" key="3">
    <source>
        <dbReference type="ARBA" id="ARBA00022729"/>
    </source>
</evidence>
<name>A0ABD1J0Z3_9TELE</name>
<dbReference type="FunFam" id="2.10.25.10:FF:000081">
    <property type="entry name" value="Netrin 1"/>
    <property type="match status" value="1"/>
</dbReference>
<gene>
    <name evidence="14" type="ORF">ACEWY4_025550</name>
</gene>
<dbReference type="SMART" id="SM00136">
    <property type="entry name" value="LamNT"/>
    <property type="match status" value="1"/>
</dbReference>
<dbReference type="Gene3D" id="2.40.50.120">
    <property type="match status" value="1"/>
</dbReference>
<comment type="caution">
    <text evidence="8">Lacks conserved residue(s) required for the propagation of feature annotation.</text>
</comment>
<feature type="compositionally biased region" description="Polar residues" evidence="9">
    <location>
        <begin position="312"/>
        <end position="327"/>
    </location>
</feature>
<keyword evidence="4" id="KW-0677">Repeat</keyword>
<dbReference type="InterPro" id="IPR001134">
    <property type="entry name" value="Netrin_domain"/>
</dbReference>
<evidence type="ECO:0000256" key="9">
    <source>
        <dbReference type="SAM" id="MobiDB-lite"/>
    </source>
</evidence>
<keyword evidence="7 8" id="KW-0424">Laminin EGF-like domain</keyword>
<feature type="compositionally biased region" description="Basic and acidic residues" evidence="9">
    <location>
        <begin position="293"/>
        <end position="310"/>
    </location>
</feature>
<feature type="disulfide bond" evidence="8">
    <location>
        <begin position="552"/>
        <end position="569"/>
    </location>
</feature>
<evidence type="ECO:0000256" key="2">
    <source>
        <dbReference type="ARBA" id="ARBA00022525"/>
    </source>
</evidence>
<dbReference type="InterPro" id="IPR002049">
    <property type="entry name" value="LE_dom"/>
</dbReference>
<feature type="compositionally biased region" description="Basic and acidic residues" evidence="9">
    <location>
        <begin position="388"/>
        <end position="404"/>
    </location>
</feature>
<feature type="disulfide bond" evidence="8">
    <location>
        <begin position="550"/>
        <end position="562"/>
    </location>
</feature>
<dbReference type="PANTHER" id="PTHR10574">
    <property type="entry name" value="NETRIN/LAMININ-RELATED"/>
    <property type="match status" value="1"/>
</dbReference>
<keyword evidence="6" id="KW-0325">Glycoprotein</keyword>
<feature type="domain" description="Laminin N-terminal" evidence="13">
    <location>
        <begin position="53"/>
        <end position="304"/>
    </location>
</feature>
<dbReference type="SUPFAM" id="SSF57196">
    <property type="entry name" value="EGF/Laminin"/>
    <property type="match status" value="3"/>
</dbReference>
<dbReference type="Pfam" id="PF24973">
    <property type="entry name" value="EGF_LMN_ATRN"/>
    <property type="match status" value="2"/>
</dbReference>
<dbReference type="InterPro" id="IPR008993">
    <property type="entry name" value="TIMP-like_OB-fold"/>
</dbReference>
<feature type="disulfide bond" evidence="8">
    <location>
        <begin position="583"/>
        <end position="597"/>
    </location>
</feature>
<dbReference type="InterPro" id="IPR008211">
    <property type="entry name" value="Laminin_N"/>
</dbReference>
<dbReference type="SMART" id="SM00180">
    <property type="entry name" value="EGF_Lam"/>
    <property type="match status" value="3"/>
</dbReference>
<dbReference type="SUPFAM" id="SSF50242">
    <property type="entry name" value="TIMP-like"/>
    <property type="match status" value="1"/>
</dbReference>
<evidence type="ECO:0000259" key="11">
    <source>
        <dbReference type="PROSITE" id="PS50027"/>
    </source>
</evidence>
<evidence type="ECO:0000256" key="5">
    <source>
        <dbReference type="ARBA" id="ARBA00023157"/>
    </source>
</evidence>
<dbReference type="Proteomes" id="UP001591681">
    <property type="component" value="Unassembled WGS sequence"/>
</dbReference>
<evidence type="ECO:0000313" key="14">
    <source>
        <dbReference type="EMBL" id="KAL2079806.1"/>
    </source>
</evidence>
<proteinExistence type="predicted"/>
<sequence>MLFSHSPPSPLFLFLLLLLSGFLPPSLPSPTGPSHSPLRWTSPHDPCYHLDGHPRHCLSEFINAAYGIPVLATDPPSSGGLERNVSSLTDLHNPHNLTCLSGEPWDRDWAVTIPLGRRFEITYISLQFCQQGELSEGLSISILKSMDYGHSWRPLQYYSSDCPGVFGQPPQTVALTRHQETEPLCSDPRPLQKHRGGAVLAFSTLDGRPSAADLDFSPVLQDWVTATDIRVVFHKPNSRAGKQEAGGRGGGGAIEGVLRWRAGSKGEGAGQGEKEGGGLLWGMEEKDLLKMEGESLKENKRGGERTDKASRRNGSNKSPSQEETQNTTRKEGDAMASGTPSSSRKGRGRGRKKEDHHWMPCQGRGCDWRVEEQERNSKSRELRRRRNHGEGRGSRSRQRARDFRQLPPSSLSPPPTRPPISLSDLQVGGRCKCNGHASRCRRDNQGRAVCQCEHHTMGPDCDVCKPFYYDRPWQRATPSQPHPCVPCECNGHSTKCRFNMEVYQQSGRQSGGVCLKCRHHTTGRHCQLCQNGYTRDHSKPLTHRKTCQPCQCHPLGAVGRWCNQSTGQCLCREGVTGQKCNRCAPGYKQGRSPLQPCLKIQETVAPTPVYQPQYSRAEECQTYCHPSSLKVRMNLETFCLKDYVLKVQVKGMERSGPWWQFSIWVQSVFRVGSSRVRRGQQALWVPDRDLGCGCPALQVGRSFLLIGAEEGVRSWAPGEQRLVADRSTLALHWREHWSPKLRGFRGQDKKGKCLEISQENSTARGRHGNTEEYTPPHLEERQHTQPQHRTDAQRADTHTVRQKILTHGTPPHTHNTSGHQRHMQHTHRSGSDDDGGQKTADSPRERTSFQGTHRHVSTPTPGSSDDQRHLFSTACPTPPTYDKLV</sequence>
<evidence type="ECO:0000259" key="13">
    <source>
        <dbReference type="PROSITE" id="PS51117"/>
    </source>
</evidence>
<dbReference type="GO" id="GO:0005576">
    <property type="term" value="C:extracellular region"/>
    <property type="evidence" value="ECO:0007669"/>
    <property type="project" value="UniProtKB-SubCell"/>
</dbReference>
<dbReference type="Gene3D" id="2.60.120.260">
    <property type="entry name" value="Galactose-binding domain-like"/>
    <property type="match status" value="2"/>
</dbReference>
<feature type="signal peptide" evidence="10">
    <location>
        <begin position="1"/>
        <end position="28"/>
    </location>
</feature>
<organism evidence="14 15">
    <name type="scientific">Coilia grayii</name>
    <name type="common">Gray's grenadier anchovy</name>
    <dbReference type="NCBI Taxonomy" id="363190"/>
    <lineage>
        <taxon>Eukaryota</taxon>
        <taxon>Metazoa</taxon>
        <taxon>Chordata</taxon>
        <taxon>Craniata</taxon>
        <taxon>Vertebrata</taxon>
        <taxon>Euteleostomi</taxon>
        <taxon>Actinopterygii</taxon>
        <taxon>Neopterygii</taxon>
        <taxon>Teleostei</taxon>
        <taxon>Clupei</taxon>
        <taxon>Clupeiformes</taxon>
        <taxon>Clupeoidei</taxon>
        <taxon>Engraulidae</taxon>
        <taxon>Coilinae</taxon>
        <taxon>Coilia</taxon>
    </lineage>
</organism>
<evidence type="ECO:0000256" key="7">
    <source>
        <dbReference type="ARBA" id="ARBA00023292"/>
    </source>
</evidence>
<dbReference type="FunFam" id="2.40.50.120:FF:000001">
    <property type="entry name" value="Netrin 1"/>
    <property type="match status" value="1"/>
</dbReference>
<feature type="compositionally biased region" description="Basic residues" evidence="9">
    <location>
        <begin position="819"/>
        <end position="828"/>
    </location>
</feature>
<evidence type="ECO:0000256" key="1">
    <source>
        <dbReference type="ARBA" id="ARBA00004613"/>
    </source>
</evidence>
<feature type="region of interest" description="Disordered" evidence="9">
    <location>
        <begin position="293"/>
        <end position="423"/>
    </location>
</feature>
<keyword evidence="2" id="KW-0964">Secreted</keyword>
<dbReference type="PANTHER" id="PTHR10574:SF383">
    <property type="entry name" value="NETRIN 5"/>
    <property type="match status" value="1"/>
</dbReference>
<dbReference type="CDD" id="cd03579">
    <property type="entry name" value="NTR_netrin-1_like"/>
    <property type="match status" value="1"/>
</dbReference>
<evidence type="ECO:0000256" key="10">
    <source>
        <dbReference type="SAM" id="SignalP"/>
    </source>
</evidence>
<accession>A0ABD1J0Z3</accession>
<dbReference type="Pfam" id="PF00053">
    <property type="entry name" value="EGF_laminin"/>
    <property type="match status" value="1"/>
</dbReference>
<reference evidence="14 15" key="1">
    <citation type="submission" date="2024-09" db="EMBL/GenBank/DDBJ databases">
        <title>A chromosome-level genome assembly of Gray's grenadier anchovy, Coilia grayii.</title>
        <authorList>
            <person name="Fu Z."/>
        </authorList>
    </citation>
    <scope>NUCLEOTIDE SEQUENCE [LARGE SCALE GENOMIC DNA]</scope>
    <source>
        <strain evidence="14">G4</strain>
        <tissue evidence="14">Muscle</tissue>
    </source>
</reference>
<dbReference type="PROSITE" id="PS51117">
    <property type="entry name" value="LAMININ_NTER"/>
    <property type="match status" value="1"/>
</dbReference>
<keyword evidence="3 10" id="KW-0732">Signal</keyword>
<feature type="compositionally biased region" description="Basic and acidic residues" evidence="9">
    <location>
        <begin position="777"/>
        <end position="799"/>
    </location>
</feature>
<feature type="domain" description="NTR" evidence="12">
    <location>
        <begin position="620"/>
        <end position="753"/>
    </location>
</feature>
<dbReference type="FunFam" id="2.60.120.260:FF:000217">
    <property type="entry name" value="Netrin 5"/>
    <property type="match status" value="1"/>
</dbReference>
<feature type="chain" id="PRO_5044842674" description="Netrin-1-like" evidence="10">
    <location>
        <begin position="29"/>
        <end position="885"/>
    </location>
</feature>
<dbReference type="Gene3D" id="2.10.25.10">
    <property type="entry name" value="Laminin"/>
    <property type="match status" value="2"/>
</dbReference>
<dbReference type="InterPro" id="IPR056863">
    <property type="entry name" value="LMN_ATRN_NET-like_EGF"/>
</dbReference>
<keyword evidence="5 8" id="KW-1015">Disulfide bond</keyword>
<feature type="region of interest" description="Disordered" evidence="9">
    <location>
        <begin position="756"/>
        <end position="885"/>
    </location>
</feature>